<reference evidence="2" key="1">
    <citation type="submission" date="2016-09" db="EMBL/GenBank/DDBJ databases">
        <authorList>
            <person name="Greninger A.L."/>
            <person name="Jerome K.R."/>
            <person name="Mcnair B."/>
            <person name="Wallis C."/>
            <person name="Fang F."/>
        </authorList>
    </citation>
    <scope>NUCLEOTIDE SEQUENCE [LARGE SCALE GENOMIC DNA]</scope>
    <source>
        <strain evidence="2">BC1_M4</strain>
    </source>
</reference>
<protein>
    <submittedName>
        <fullName evidence="1">Uncharacterized protein</fullName>
    </submittedName>
</protein>
<evidence type="ECO:0000313" key="1">
    <source>
        <dbReference type="EMBL" id="ODQ99810.1"/>
    </source>
</evidence>
<evidence type="ECO:0000313" key="2">
    <source>
        <dbReference type="Proteomes" id="UP000094224"/>
    </source>
</evidence>
<organism evidence="1 2">
    <name type="scientific">Mycobacterium sherrisii</name>
    <dbReference type="NCBI Taxonomy" id="243061"/>
    <lineage>
        <taxon>Bacteria</taxon>
        <taxon>Bacillati</taxon>
        <taxon>Actinomycetota</taxon>
        <taxon>Actinomycetes</taxon>
        <taxon>Mycobacteriales</taxon>
        <taxon>Mycobacteriaceae</taxon>
        <taxon>Mycobacterium</taxon>
        <taxon>Mycobacterium simiae complex</taxon>
    </lineage>
</organism>
<gene>
    <name evidence="1" type="ORF">BHQ21_24905</name>
</gene>
<dbReference type="EMBL" id="MIHC01000072">
    <property type="protein sequence ID" value="ODQ99810.1"/>
    <property type="molecule type" value="Genomic_DNA"/>
</dbReference>
<comment type="caution">
    <text evidence="1">The sequence shown here is derived from an EMBL/GenBank/DDBJ whole genome shotgun (WGS) entry which is preliminary data.</text>
</comment>
<keyword evidence="2" id="KW-1185">Reference proteome</keyword>
<accession>A0A1E3SCC7</accession>
<sequence length="69" mass="7545">MNTAASLHARLLVGTEHVVVLTQRLAVEDPRIEIEHPCCFDGKVRVTRGDPGPMLPRLERVSAQASDAL</sequence>
<dbReference type="AlphaFoldDB" id="A0A1E3SCC7"/>
<proteinExistence type="predicted"/>
<name>A0A1E3SCC7_9MYCO</name>
<dbReference type="Proteomes" id="UP000094224">
    <property type="component" value="Unassembled WGS sequence"/>
</dbReference>